<dbReference type="NCBIfam" id="TIGR00756">
    <property type="entry name" value="PPR"/>
    <property type="match status" value="1"/>
</dbReference>
<organism evidence="4 5">
    <name type="scientific">Artemisia annua</name>
    <name type="common">Sweet wormwood</name>
    <dbReference type="NCBI Taxonomy" id="35608"/>
    <lineage>
        <taxon>Eukaryota</taxon>
        <taxon>Viridiplantae</taxon>
        <taxon>Streptophyta</taxon>
        <taxon>Embryophyta</taxon>
        <taxon>Tracheophyta</taxon>
        <taxon>Spermatophyta</taxon>
        <taxon>Magnoliopsida</taxon>
        <taxon>eudicotyledons</taxon>
        <taxon>Gunneridae</taxon>
        <taxon>Pentapetalae</taxon>
        <taxon>asterids</taxon>
        <taxon>campanulids</taxon>
        <taxon>Asterales</taxon>
        <taxon>Asteraceae</taxon>
        <taxon>Asteroideae</taxon>
        <taxon>Anthemideae</taxon>
        <taxon>Artemisiinae</taxon>
        <taxon>Artemisia</taxon>
    </lineage>
</organism>
<dbReference type="AlphaFoldDB" id="A0A2U1Q807"/>
<gene>
    <name evidence="4" type="ORF">CTI12_AA063880</name>
</gene>
<feature type="region of interest" description="Disordered" evidence="3">
    <location>
        <begin position="1"/>
        <end position="27"/>
    </location>
</feature>
<dbReference type="PANTHER" id="PTHR47926">
    <property type="entry name" value="PENTATRICOPEPTIDE REPEAT-CONTAINING PROTEIN"/>
    <property type="match status" value="1"/>
</dbReference>
<comment type="caution">
    <text evidence="4">The sequence shown here is derived from an EMBL/GenBank/DDBJ whole genome shotgun (WGS) entry which is preliminary data.</text>
</comment>
<reference evidence="4 5" key="1">
    <citation type="journal article" date="2018" name="Mol. Plant">
        <title>The genome of Artemisia annua provides insight into the evolution of Asteraceae family and artemisinin biosynthesis.</title>
        <authorList>
            <person name="Shen Q."/>
            <person name="Zhang L."/>
            <person name="Liao Z."/>
            <person name="Wang S."/>
            <person name="Yan T."/>
            <person name="Shi P."/>
            <person name="Liu M."/>
            <person name="Fu X."/>
            <person name="Pan Q."/>
            <person name="Wang Y."/>
            <person name="Lv Z."/>
            <person name="Lu X."/>
            <person name="Zhang F."/>
            <person name="Jiang W."/>
            <person name="Ma Y."/>
            <person name="Chen M."/>
            <person name="Hao X."/>
            <person name="Li L."/>
            <person name="Tang Y."/>
            <person name="Lv G."/>
            <person name="Zhou Y."/>
            <person name="Sun X."/>
            <person name="Brodelius P.E."/>
            <person name="Rose J.K.C."/>
            <person name="Tang K."/>
        </authorList>
    </citation>
    <scope>NUCLEOTIDE SEQUENCE [LARGE SCALE GENOMIC DNA]</scope>
    <source>
        <strain evidence="5">cv. Huhao1</strain>
        <tissue evidence="4">Leaf</tissue>
    </source>
</reference>
<proteinExistence type="predicted"/>
<keyword evidence="5" id="KW-1185">Reference proteome</keyword>
<dbReference type="GO" id="GO:0003723">
    <property type="term" value="F:RNA binding"/>
    <property type="evidence" value="ECO:0007669"/>
    <property type="project" value="InterPro"/>
</dbReference>
<dbReference type="Pfam" id="PF01535">
    <property type="entry name" value="PPR"/>
    <property type="match status" value="2"/>
</dbReference>
<feature type="repeat" description="PPR" evidence="2">
    <location>
        <begin position="193"/>
        <end position="227"/>
    </location>
</feature>
<dbReference type="InterPro" id="IPR011990">
    <property type="entry name" value="TPR-like_helical_dom_sf"/>
</dbReference>
<evidence type="ECO:0000313" key="5">
    <source>
        <dbReference type="Proteomes" id="UP000245207"/>
    </source>
</evidence>
<evidence type="ECO:0000313" key="4">
    <source>
        <dbReference type="EMBL" id="PWA94137.1"/>
    </source>
</evidence>
<dbReference type="EMBL" id="PKPP01000333">
    <property type="protein sequence ID" value="PWA94137.1"/>
    <property type="molecule type" value="Genomic_DNA"/>
</dbReference>
<dbReference type="PANTHER" id="PTHR47926:SF379">
    <property type="entry name" value="TETRATRICOPEPTIDE-LIKE HELICAL DOMAIN SUPERFAMILY"/>
    <property type="match status" value="1"/>
</dbReference>
<dbReference type="InterPro" id="IPR011989">
    <property type="entry name" value="ARM-like"/>
</dbReference>
<dbReference type="Proteomes" id="UP000245207">
    <property type="component" value="Unassembled WGS sequence"/>
</dbReference>
<evidence type="ECO:0000256" key="3">
    <source>
        <dbReference type="SAM" id="MobiDB-lite"/>
    </source>
</evidence>
<keyword evidence="1" id="KW-0677">Repeat</keyword>
<protein>
    <submittedName>
        <fullName evidence="4">Pentatricopeptide repeat-containing protein</fullName>
    </submittedName>
</protein>
<feature type="compositionally biased region" description="Basic residues" evidence="3">
    <location>
        <begin position="9"/>
        <end position="22"/>
    </location>
</feature>
<dbReference type="InterPro" id="IPR002885">
    <property type="entry name" value="PPR_rpt"/>
</dbReference>
<name>A0A2U1Q807_ARTAN</name>
<evidence type="ECO:0000256" key="2">
    <source>
        <dbReference type="PROSITE-ProRule" id="PRU00708"/>
    </source>
</evidence>
<sequence>MNSEFQRRQQGKKNHKRMKRTFTKSSSDNLSERKCMLAFVAESFRIPNFKRQDLGLSVHGVVMKYGYDNDPHMLSGLISSESDSYGGRVCEIGGDWLCTKTFDEMPVRDVVVWNAMIMGLMSRRYMVAVLSACARLGAAKCGDIKMAMAVFMGMEEKNVYTWSNAMGRLAMNGYGKKCVKLFSLMQQEALKPNEVKFTSLLKCCSVAGLAEEGFKLFRMIKEYGTEPQAEHLHLMQVFGLFGKQLGGWDDHILKEGILNEFPTRDAWCEYALRKVQKLKEEYFNELLNIHQNTIQSRIKLFGKQLGGWDDHILKKGILNEFPTRDAWREYALRKVQKLKEEYFNELLNIHQNTIQSRIKATTFEKVDNYEKVRMFLESMMMFMNISLVNELPRDDHTVYEKVATLILNQIFNQQGKTYIGSFVERFNVVTKALDKMVDEFTGMPPPALLKNILICYI</sequence>
<dbReference type="OrthoDB" id="1697225at2759"/>
<dbReference type="GO" id="GO:0009451">
    <property type="term" value="P:RNA modification"/>
    <property type="evidence" value="ECO:0007669"/>
    <property type="project" value="InterPro"/>
</dbReference>
<dbReference type="Gene3D" id="1.25.40.10">
    <property type="entry name" value="Tetratricopeptide repeat domain"/>
    <property type="match status" value="1"/>
</dbReference>
<accession>A0A2U1Q807</accession>
<dbReference type="InterPro" id="IPR046960">
    <property type="entry name" value="PPR_At4g14850-like_plant"/>
</dbReference>
<dbReference type="STRING" id="35608.A0A2U1Q807"/>
<dbReference type="Gene3D" id="1.25.10.10">
    <property type="entry name" value="Leucine-rich Repeat Variant"/>
    <property type="match status" value="1"/>
</dbReference>
<dbReference type="PROSITE" id="PS51375">
    <property type="entry name" value="PPR"/>
    <property type="match status" value="1"/>
</dbReference>
<evidence type="ECO:0000256" key="1">
    <source>
        <dbReference type="ARBA" id="ARBA00022737"/>
    </source>
</evidence>